<dbReference type="AlphaFoldDB" id="A0A9P3FZC5"/>
<comment type="caution">
    <text evidence="5">The sequence shown here is derived from an EMBL/GenBank/DDBJ whole genome shotgun (WGS) entry which is preliminary data.</text>
</comment>
<dbReference type="InterPro" id="IPR013083">
    <property type="entry name" value="Znf_RING/FYVE/PHD"/>
</dbReference>
<dbReference type="OrthoDB" id="2122982at2759"/>
<sequence>MGKRKAAAYEDDWLPTVPTSSYPAYNYDPAPGSSSNPILLDSPPAKAPAKAPARKRQKKAKDPDAPEPEKRLAKMKPRCPQNIMDRLERVQTQRFFMVDRKRNGDELREEFQVLGSTGNVYTVAIDKLPSCNCPDALKGNHCKHILFIYAKVLQVPFTSHVWYQKALLTSELQEIFANAPLAPNDMANPRVRDAYAQATGKAVASSSSSNSNRKLPKEDDDCPVCYEEMYGTAESKLSFCETCGNCLHKQCLTQWLLHKPTCPMCRSNWAGPEGGRSGRGKASVDADGYLNLASVAGLSPERDTSSYYHGPRRGERHYGYQYY</sequence>
<dbReference type="PROSITE" id="PS50089">
    <property type="entry name" value="ZF_RING_2"/>
    <property type="match status" value="1"/>
</dbReference>
<keyword evidence="6" id="KW-1185">Reference proteome</keyword>
<dbReference type="EMBL" id="BPQB01000002">
    <property type="protein sequence ID" value="GJE85079.1"/>
    <property type="molecule type" value="Genomic_DNA"/>
</dbReference>
<protein>
    <recommendedName>
        <fullName evidence="7">RING-type domain-containing protein</fullName>
    </recommendedName>
</protein>
<keyword evidence="1" id="KW-0863">Zinc-finger</keyword>
<feature type="domain" description="RING-type" evidence="3">
    <location>
        <begin position="222"/>
        <end position="266"/>
    </location>
</feature>
<dbReference type="GO" id="GO:0008270">
    <property type="term" value="F:zinc ion binding"/>
    <property type="evidence" value="ECO:0007669"/>
    <property type="project" value="UniProtKB-KW"/>
</dbReference>
<dbReference type="PANTHER" id="PTHR21540:SF0">
    <property type="entry name" value="PHD FAMILY PROTEIN"/>
    <property type="match status" value="1"/>
</dbReference>
<keyword evidence="1" id="KW-0479">Metal-binding</keyword>
<evidence type="ECO:0000313" key="6">
    <source>
        <dbReference type="Proteomes" id="UP000703269"/>
    </source>
</evidence>
<evidence type="ECO:0000313" key="5">
    <source>
        <dbReference type="EMBL" id="GJE85079.1"/>
    </source>
</evidence>
<accession>A0A9P3FZC5</accession>
<evidence type="ECO:0008006" key="7">
    <source>
        <dbReference type="Google" id="ProtNLM"/>
    </source>
</evidence>
<keyword evidence="1" id="KW-0862">Zinc</keyword>
<dbReference type="Pfam" id="PF13639">
    <property type="entry name" value="zf-RING_2"/>
    <property type="match status" value="1"/>
</dbReference>
<dbReference type="PANTHER" id="PTHR21540">
    <property type="entry name" value="RING FINGER AND SWIM DOMAIN-CONTAINING PROTEIN 2"/>
    <property type="match status" value="1"/>
</dbReference>
<dbReference type="Gene3D" id="3.30.40.10">
    <property type="entry name" value="Zinc/RING finger domain, C3HC4 (zinc finger)"/>
    <property type="match status" value="1"/>
</dbReference>
<dbReference type="InterPro" id="IPR001841">
    <property type="entry name" value="Znf_RING"/>
</dbReference>
<dbReference type="PROSITE" id="PS50966">
    <property type="entry name" value="ZF_SWIM"/>
    <property type="match status" value="1"/>
</dbReference>
<dbReference type="SUPFAM" id="SSF57850">
    <property type="entry name" value="RING/U-box"/>
    <property type="match status" value="1"/>
</dbReference>
<evidence type="ECO:0000259" key="3">
    <source>
        <dbReference type="PROSITE" id="PS50089"/>
    </source>
</evidence>
<evidence type="ECO:0000256" key="1">
    <source>
        <dbReference type="PROSITE-ProRule" id="PRU00175"/>
    </source>
</evidence>
<gene>
    <name evidence="5" type="ORF">PsYK624_011560</name>
</gene>
<evidence type="ECO:0000256" key="2">
    <source>
        <dbReference type="SAM" id="MobiDB-lite"/>
    </source>
</evidence>
<reference evidence="5 6" key="1">
    <citation type="submission" date="2021-08" db="EMBL/GenBank/DDBJ databases">
        <title>Draft Genome Sequence of Phanerochaete sordida strain YK-624.</title>
        <authorList>
            <person name="Mori T."/>
            <person name="Dohra H."/>
            <person name="Suzuki T."/>
            <person name="Kawagishi H."/>
            <person name="Hirai H."/>
        </authorList>
    </citation>
    <scope>NUCLEOTIDE SEQUENCE [LARGE SCALE GENOMIC DNA]</scope>
    <source>
        <strain evidence="5 6">YK-624</strain>
    </source>
</reference>
<organism evidence="5 6">
    <name type="scientific">Phanerochaete sordida</name>
    <dbReference type="NCBI Taxonomy" id="48140"/>
    <lineage>
        <taxon>Eukaryota</taxon>
        <taxon>Fungi</taxon>
        <taxon>Dikarya</taxon>
        <taxon>Basidiomycota</taxon>
        <taxon>Agaricomycotina</taxon>
        <taxon>Agaricomycetes</taxon>
        <taxon>Polyporales</taxon>
        <taxon>Phanerochaetaceae</taxon>
        <taxon>Phanerochaete</taxon>
    </lineage>
</organism>
<feature type="compositionally biased region" description="Basic and acidic residues" evidence="2">
    <location>
        <begin position="60"/>
        <end position="72"/>
    </location>
</feature>
<dbReference type="GO" id="GO:0061630">
    <property type="term" value="F:ubiquitin protein ligase activity"/>
    <property type="evidence" value="ECO:0007669"/>
    <property type="project" value="InterPro"/>
</dbReference>
<feature type="domain" description="SWIM-type" evidence="4">
    <location>
        <begin position="121"/>
        <end position="153"/>
    </location>
</feature>
<evidence type="ECO:0000259" key="4">
    <source>
        <dbReference type="PROSITE" id="PS50966"/>
    </source>
</evidence>
<dbReference type="InterPro" id="IPR007527">
    <property type="entry name" value="Znf_SWIM"/>
</dbReference>
<name>A0A9P3FZC5_9APHY</name>
<dbReference type="Proteomes" id="UP000703269">
    <property type="component" value="Unassembled WGS sequence"/>
</dbReference>
<dbReference type="InterPro" id="IPR039903">
    <property type="entry name" value="Zswim2"/>
</dbReference>
<feature type="region of interest" description="Disordered" evidence="2">
    <location>
        <begin position="1"/>
        <end position="75"/>
    </location>
</feature>
<proteinExistence type="predicted"/>